<dbReference type="SMART" id="SM00252">
    <property type="entry name" value="SH2"/>
    <property type="match status" value="1"/>
</dbReference>
<dbReference type="GO" id="GO:0030971">
    <property type="term" value="F:receptor tyrosine kinase binding"/>
    <property type="evidence" value="ECO:0007669"/>
    <property type="project" value="TreeGrafter"/>
</dbReference>
<protein>
    <submittedName>
        <fullName evidence="4">Proto-oncogene tyrosine-protein kinase Yrk</fullName>
    </submittedName>
</protein>
<dbReference type="PANTHER" id="PTHR19969:SF5">
    <property type="entry name" value="CRK-LIKE PROTEIN"/>
    <property type="match status" value="1"/>
</dbReference>
<dbReference type="InterPro" id="IPR036860">
    <property type="entry name" value="SH2_dom_sf"/>
</dbReference>
<comment type="caution">
    <text evidence="4">The sequence shown here is derived from an EMBL/GenBank/DDBJ whole genome shotgun (WGS) entry which is preliminary data.</text>
</comment>
<proteinExistence type="predicted"/>
<accession>A0A5B7DH91</accession>
<dbReference type="PROSITE" id="PS50001">
    <property type="entry name" value="SH2"/>
    <property type="match status" value="1"/>
</dbReference>
<evidence type="ECO:0000313" key="4">
    <source>
        <dbReference type="EMBL" id="MPC20710.1"/>
    </source>
</evidence>
<dbReference type="CDD" id="cd00173">
    <property type="entry name" value="SH2"/>
    <property type="match status" value="1"/>
</dbReference>
<dbReference type="GO" id="GO:0035591">
    <property type="term" value="F:signaling adaptor activity"/>
    <property type="evidence" value="ECO:0007669"/>
    <property type="project" value="TreeGrafter"/>
</dbReference>
<feature type="domain" description="SH2" evidence="3">
    <location>
        <begin position="45"/>
        <end position="142"/>
    </location>
</feature>
<dbReference type="EMBL" id="VSRR010000901">
    <property type="protein sequence ID" value="MPC20710.1"/>
    <property type="molecule type" value="Genomic_DNA"/>
</dbReference>
<dbReference type="GO" id="GO:0016301">
    <property type="term" value="F:kinase activity"/>
    <property type="evidence" value="ECO:0007669"/>
    <property type="project" value="UniProtKB-KW"/>
</dbReference>
<gene>
    <name evidence="4" type="primary">YRK</name>
    <name evidence="4" type="ORF">E2C01_013665</name>
</gene>
<keyword evidence="1 2" id="KW-0727">SH2 domain</keyword>
<reference evidence="4 5" key="1">
    <citation type="submission" date="2019-05" db="EMBL/GenBank/DDBJ databases">
        <title>Another draft genome of Portunus trituberculatus and its Hox gene families provides insights of decapod evolution.</title>
        <authorList>
            <person name="Jeong J.-H."/>
            <person name="Song I."/>
            <person name="Kim S."/>
            <person name="Choi T."/>
            <person name="Kim D."/>
            <person name="Ryu S."/>
            <person name="Kim W."/>
        </authorList>
    </citation>
    <scope>NUCLEOTIDE SEQUENCE [LARGE SCALE GENOMIC DNA]</scope>
    <source>
        <tissue evidence="4">Muscle</tissue>
    </source>
</reference>
<evidence type="ECO:0000256" key="1">
    <source>
        <dbReference type="ARBA" id="ARBA00022999"/>
    </source>
</evidence>
<sequence>MTAPLNCETQRETFSEITTSFNGKFTAPPELVLLDLVGSKLSFRWYYGDIPRVEAEQILMSQFNLPGAFLIRNSSKHDTYCLSIKTFDKDGTTVRIKHFSIPKSGDHFVFMDRYFLTLNDLVDFFIMESEVGLSPSMAKHPCVRPAPTMQDISMENKDRWEMPREELDFVMKIGNGSFGESYNIILLMCSPCSPSSK</sequence>
<dbReference type="PRINTS" id="PR00401">
    <property type="entry name" value="SH2DOMAIN"/>
</dbReference>
<dbReference type="Gene3D" id="3.30.505.10">
    <property type="entry name" value="SH2 domain"/>
    <property type="match status" value="1"/>
</dbReference>
<dbReference type="OrthoDB" id="28230at2759"/>
<name>A0A5B7DH91_PORTR</name>
<dbReference type="GO" id="GO:0016477">
    <property type="term" value="P:cell migration"/>
    <property type="evidence" value="ECO:0007669"/>
    <property type="project" value="TreeGrafter"/>
</dbReference>
<dbReference type="Pfam" id="PF00017">
    <property type="entry name" value="SH2"/>
    <property type="match status" value="1"/>
</dbReference>
<dbReference type="AlphaFoldDB" id="A0A5B7DH91"/>
<dbReference type="InterPro" id="IPR051184">
    <property type="entry name" value="Tyrosine-phos_adapter"/>
</dbReference>
<dbReference type="SUPFAM" id="SSF55550">
    <property type="entry name" value="SH2 domain"/>
    <property type="match status" value="1"/>
</dbReference>
<dbReference type="GO" id="GO:0007167">
    <property type="term" value="P:enzyme-linked receptor protein signaling pathway"/>
    <property type="evidence" value="ECO:0007669"/>
    <property type="project" value="TreeGrafter"/>
</dbReference>
<keyword evidence="4" id="KW-0808">Transferase</keyword>
<dbReference type="InterPro" id="IPR000980">
    <property type="entry name" value="SH2"/>
</dbReference>
<dbReference type="PANTHER" id="PTHR19969">
    <property type="entry name" value="SH2-SH3 ADAPTOR PROTEIN-RELATED"/>
    <property type="match status" value="1"/>
</dbReference>
<organism evidence="4 5">
    <name type="scientific">Portunus trituberculatus</name>
    <name type="common">Swimming crab</name>
    <name type="synonym">Neptunus trituberculatus</name>
    <dbReference type="NCBI Taxonomy" id="210409"/>
    <lineage>
        <taxon>Eukaryota</taxon>
        <taxon>Metazoa</taxon>
        <taxon>Ecdysozoa</taxon>
        <taxon>Arthropoda</taxon>
        <taxon>Crustacea</taxon>
        <taxon>Multicrustacea</taxon>
        <taxon>Malacostraca</taxon>
        <taxon>Eumalacostraca</taxon>
        <taxon>Eucarida</taxon>
        <taxon>Decapoda</taxon>
        <taxon>Pleocyemata</taxon>
        <taxon>Brachyura</taxon>
        <taxon>Eubrachyura</taxon>
        <taxon>Portunoidea</taxon>
        <taxon>Portunidae</taxon>
        <taxon>Portuninae</taxon>
        <taxon>Portunus</taxon>
    </lineage>
</organism>
<evidence type="ECO:0000313" key="5">
    <source>
        <dbReference type="Proteomes" id="UP000324222"/>
    </source>
</evidence>
<dbReference type="Proteomes" id="UP000324222">
    <property type="component" value="Unassembled WGS sequence"/>
</dbReference>
<evidence type="ECO:0000259" key="3">
    <source>
        <dbReference type="PROSITE" id="PS50001"/>
    </source>
</evidence>
<evidence type="ECO:0000256" key="2">
    <source>
        <dbReference type="PROSITE-ProRule" id="PRU00191"/>
    </source>
</evidence>
<keyword evidence="4" id="KW-0418">Kinase</keyword>
<keyword evidence="5" id="KW-1185">Reference proteome</keyword>
<dbReference type="GO" id="GO:0005737">
    <property type="term" value="C:cytoplasm"/>
    <property type="evidence" value="ECO:0007669"/>
    <property type="project" value="TreeGrafter"/>
</dbReference>